<keyword evidence="1" id="KW-0812">Transmembrane</keyword>
<keyword evidence="1" id="KW-1133">Transmembrane helix</keyword>
<feature type="transmembrane region" description="Helical" evidence="1">
    <location>
        <begin position="96"/>
        <end position="113"/>
    </location>
</feature>
<dbReference type="Proteomes" id="UP000772434">
    <property type="component" value="Unassembled WGS sequence"/>
</dbReference>
<dbReference type="AlphaFoldDB" id="A0A9P5Q647"/>
<keyword evidence="1" id="KW-0472">Membrane</keyword>
<protein>
    <submittedName>
        <fullName evidence="2">Uncharacterized protein</fullName>
    </submittedName>
</protein>
<comment type="caution">
    <text evidence="2">The sequence shown here is derived from an EMBL/GenBank/DDBJ whole genome shotgun (WGS) entry which is preliminary data.</text>
</comment>
<evidence type="ECO:0000313" key="2">
    <source>
        <dbReference type="EMBL" id="KAF9075080.1"/>
    </source>
</evidence>
<name>A0A9P5Q647_9AGAR</name>
<evidence type="ECO:0000313" key="3">
    <source>
        <dbReference type="Proteomes" id="UP000772434"/>
    </source>
</evidence>
<dbReference type="EMBL" id="JADNRY010000010">
    <property type="protein sequence ID" value="KAF9075080.1"/>
    <property type="molecule type" value="Genomic_DNA"/>
</dbReference>
<evidence type="ECO:0000256" key="1">
    <source>
        <dbReference type="SAM" id="Phobius"/>
    </source>
</evidence>
<organism evidence="2 3">
    <name type="scientific">Rhodocollybia butyracea</name>
    <dbReference type="NCBI Taxonomy" id="206335"/>
    <lineage>
        <taxon>Eukaryota</taxon>
        <taxon>Fungi</taxon>
        <taxon>Dikarya</taxon>
        <taxon>Basidiomycota</taxon>
        <taxon>Agaricomycotina</taxon>
        <taxon>Agaricomycetes</taxon>
        <taxon>Agaricomycetidae</taxon>
        <taxon>Agaricales</taxon>
        <taxon>Marasmiineae</taxon>
        <taxon>Omphalotaceae</taxon>
        <taxon>Rhodocollybia</taxon>
    </lineage>
</organism>
<feature type="transmembrane region" description="Helical" evidence="1">
    <location>
        <begin position="20"/>
        <end position="46"/>
    </location>
</feature>
<keyword evidence="3" id="KW-1185">Reference proteome</keyword>
<proteinExistence type="predicted"/>
<reference evidence="2" key="1">
    <citation type="submission" date="2020-11" db="EMBL/GenBank/DDBJ databases">
        <authorList>
            <consortium name="DOE Joint Genome Institute"/>
            <person name="Ahrendt S."/>
            <person name="Riley R."/>
            <person name="Andreopoulos W."/>
            <person name="Labutti K."/>
            <person name="Pangilinan J."/>
            <person name="Ruiz-Duenas F.J."/>
            <person name="Barrasa J.M."/>
            <person name="Sanchez-Garcia M."/>
            <person name="Camarero S."/>
            <person name="Miyauchi S."/>
            <person name="Serrano A."/>
            <person name="Linde D."/>
            <person name="Babiker R."/>
            <person name="Drula E."/>
            <person name="Ayuso-Fernandez I."/>
            <person name="Pacheco R."/>
            <person name="Padilla G."/>
            <person name="Ferreira P."/>
            <person name="Barriuso J."/>
            <person name="Kellner H."/>
            <person name="Castanera R."/>
            <person name="Alfaro M."/>
            <person name="Ramirez L."/>
            <person name="Pisabarro A.G."/>
            <person name="Kuo A."/>
            <person name="Tritt A."/>
            <person name="Lipzen A."/>
            <person name="He G."/>
            <person name="Yan M."/>
            <person name="Ng V."/>
            <person name="Cullen D."/>
            <person name="Martin F."/>
            <person name="Rosso M.-N."/>
            <person name="Henrissat B."/>
            <person name="Hibbett D."/>
            <person name="Martinez A.T."/>
            <person name="Grigoriev I.V."/>
        </authorList>
    </citation>
    <scope>NUCLEOTIDE SEQUENCE</scope>
    <source>
        <strain evidence="2">AH 40177</strain>
    </source>
</reference>
<gene>
    <name evidence="2" type="ORF">BDP27DRAFT_1315473</name>
</gene>
<sequence length="125" mass="14136">MLFHEEVVDPSSSSKEFELYYILIFPPWMCSNLTGFSLIYGLMILGQFQVLSSQIRGGNDPEGTCGIAVLRYCVSETLVPTNIPCELMFSTHRPNISFRLLLSVLFVIVVAPTRRRSYVGQCYSK</sequence>
<accession>A0A9P5Q647</accession>